<keyword evidence="5" id="KW-1185">Reference proteome</keyword>
<dbReference type="Gene3D" id="3.90.79.10">
    <property type="entry name" value="Nucleoside Triphosphate Pyrophosphohydrolase"/>
    <property type="match status" value="1"/>
</dbReference>
<dbReference type="PATRIC" id="fig|1457173.3.peg.383"/>
<feature type="domain" description="Nudix hydrolase" evidence="3">
    <location>
        <begin position="3"/>
        <end position="134"/>
    </location>
</feature>
<dbReference type="InterPro" id="IPR015797">
    <property type="entry name" value="NUDIX_hydrolase-like_dom_sf"/>
</dbReference>
<dbReference type="PANTHER" id="PTHR43046:SF2">
    <property type="entry name" value="8-OXO-DGTP DIPHOSPHATASE-RELATED"/>
    <property type="match status" value="1"/>
</dbReference>
<proteinExistence type="predicted"/>
<dbReference type="AlphaFoldDB" id="A0A014QE27"/>
<dbReference type="Proteomes" id="UP000020766">
    <property type="component" value="Unassembled WGS sequence"/>
</dbReference>
<evidence type="ECO:0000256" key="2">
    <source>
        <dbReference type="ARBA" id="ARBA00022801"/>
    </source>
</evidence>
<dbReference type="PANTHER" id="PTHR43046">
    <property type="entry name" value="GDP-MANNOSE MANNOSYL HYDROLASE"/>
    <property type="match status" value="1"/>
</dbReference>
<gene>
    <name evidence="4" type="ORF">AX13_06855</name>
</gene>
<accession>A0A014QE27</accession>
<name>A0A014QE27_9BURK</name>
<dbReference type="Pfam" id="PF00293">
    <property type="entry name" value="NUDIX"/>
    <property type="match status" value="1"/>
</dbReference>
<evidence type="ECO:0000256" key="1">
    <source>
        <dbReference type="ARBA" id="ARBA00001946"/>
    </source>
</evidence>
<dbReference type="CDD" id="cd04690">
    <property type="entry name" value="NUDIX_Hydrolase"/>
    <property type="match status" value="1"/>
</dbReference>
<evidence type="ECO:0000313" key="4">
    <source>
        <dbReference type="EMBL" id="EXU81512.1"/>
    </source>
</evidence>
<organism evidence="4 5">
    <name type="scientific">Comamonas aquatica DA1877</name>
    <dbReference type="NCBI Taxonomy" id="1457173"/>
    <lineage>
        <taxon>Bacteria</taxon>
        <taxon>Pseudomonadati</taxon>
        <taxon>Pseudomonadota</taxon>
        <taxon>Betaproteobacteria</taxon>
        <taxon>Burkholderiales</taxon>
        <taxon>Comamonadaceae</taxon>
        <taxon>Comamonas</taxon>
    </lineage>
</organism>
<dbReference type="SUPFAM" id="SSF55811">
    <property type="entry name" value="Nudix"/>
    <property type="match status" value="1"/>
</dbReference>
<dbReference type="GO" id="GO:0016787">
    <property type="term" value="F:hydrolase activity"/>
    <property type="evidence" value="ECO:0007669"/>
    <property type="project" value="UniProtKB-KW"/>
</dbReference>
<reference evidence="4 5" key="1">
    <citation type="submission" date="2014-01" db="EMBL/GenBank/DDBJ databases">
        <title>Interspecies Systems Biology Uncovers Metabolites Affecting C. elegans Gene Expression and Life History Traits.</title>
        <authorList>
            <person name="Watson E."/>
            <person name="Macneil L.T."/>
            <person name="Ritter A.D."/>
            <person name="Yilmaz L.S."/>
            <person name="Rosebrock A.P."/>
            <person name="Caudy A.A."/>
            <person name="Walhout A.J."/>
        </authorList>
    </citation>
    <scope>NUCLEOTIDE SEQUENCE [LARGE SCALE GENOMIC DNA]</scope>
    <source>
        <strain evidence="4 5">DA1877</strain>
    </source>
</reference>
<comment type="cofactor">
    <cofactor evidence="1">
        <name>Mg(2+)</name>
        <dbReference type="ChEBI" id="CHEBI:18420"/>
    </cofactor>
</comment>
<dbReference type="RefSeq" id="WP_043378374.1">
    <property type="nucleotide sequence ID" value="NZ_JBOK01000002.1"/>
</dbReference>
<sequence>MHTLHLATACLINPERQLLVVRKRGSPFWMLPGGKIDAGESALQALQRELQEELQWQAPMDRLQPLAHFENRAANEADTRVQAQVFYARLAHTPTVQIAAEIEAMDWLALDGPHPATLAPLLHEQVLPALQQMAD</sequence>
<evidence type="ECO:0000259" key="3">
    <source>
        <dbReference type="PROSITE" id="PS51462"/>
    </source>
</evidence>
<dbReference type="InterPro" id="IPR000086">
    <property type="entry name" value="NUDIX_hydrolase_dom"/>
</dbReference>
<protein>
    <recommendedName>
        <fullName evidence="3">Nudix hydrolase domain-containing protein</fullName>
    </recommendedName>
</protein>
<dbReference type="STRING" id="225991.MA05_01765"/>
<evidence type="ECO:0000313" key="5">
    <source>
        <dbReference type="Proteomes" id="UP000020766"/>
    </source>
</evidence>
<comment type="caution">
    <text evidence="4">The sequence shown here is derived from an EMBL/GenBank/DDBJ whole genome shotgun (WGS) entry which is preliminary data.</text>
</comment>
<dbReference type="PROSITE" id="PS51462">
    <property type="entry name" value="NUDIX"/>
    <property type="match status" value="1"/>
</dbReference>
<dbReference type="EMBL" id="JBOK01000002">
    <property type="protein sequence ID" value="EXU81512.1"/>
    <property type="molecule type" value="Genomic_DNA"/>
</dbReference>
<keyword evidence="2" id="KW-0378">Hydrolase</keyword>